<keyword evidence="1" id="KW-0472">Membrane</keyword>
<dbReference type="PANTHER" id="PTHR34473:SF3">
    <property type="entry name" value="TRANSMEMBRANE PROTEIN-RELATED"/>
    <property type="match status" value="1"/>
</dbReference>
<feature type="transmembrane region" description="Helical" evidence="1">
    <location>
        <begin position="49"/>
        <end position="68"/>
    </location>
</feature>
<proteinExistence type="predicted"/>
<dbReference type="AlphaFoldDB" id="A0A3A8NQ56"/>
<name>A0A3A8NQ56_9BACT</name>
<protein>
    <recommendedName>
        <fullName evidence="2">YdbS-like PH domain-containing protein</fullName>
    </recommendedName>
</protein>
<evidence type="ECO:0000256" key="1">
    <source>
        <dbReference type="SAM" id="Phobius"/>
    </source>
</evidence>
<organism evidence="3 4">
    <name type="scientific">Corallococcus sicarius</name>
    <dbReference type="NCBI Taxonomy" id="2316726"/>
    <lineage>
        <taxon>Bacteria</taxon>
        <taxon>Pseudomonadati</taxon>
        <taxon>Myxococcota</taxon>
        <taxon>Myxococcia</taxon>
        <taxon>Myxococcales</taxon>
        <taxon>Cystobacterineae</taxon>
        <taxon>Myxococcaceae</taxon>
        <taxon>Corallococcus</taxon>
    </lineage>
</organism>
<evidence type="ECO:0000313" key="4">
    <source>
        <dbReference type="Proteomes" id="UP000273405"/>
    </source>
</evidence>
<comment type="caution">
    <text evidence="3">The sequence shown here is derived from an EMBL/GenBank/DDBJ whole genome shotgun (WGS) entry which is preliminary data.</text>
</comment>
<evidence type="ECO:0000259" key="2">
    <source>
        <dbReference type="Pfam" id="PF03703"/>
    </source>
</evidence>
<dbReference type="PANTHER" id="PTHR34473">
    <property type="entry name" value="UPF0699 TRANSMEMBRANE PROTEIN YDBS"/>
    <property type="match status" value="1"/>
</dbReference>
<accession>A0A3A8NQ56</accession>
<dbReference type="RefSeq" id="WP_120624186.1">
    <property type="nucleotide sequence ID" value="NZ_RAWG01000022.1"/>
</dbReference>
<reference evidence="4" key="1">
    <citation type="submission" date="2018-09" db="EMBL/GenBank/DDBJ databases">
        <authorList>
            <person name="Livingstone P.G."/>
            <person name="Whitworth D.E."/>
        </authorList>
    </citation>
    <scope>NUCLEOTIDE SEQUENCE [LARGE SCALE GENOMIC DNA]</scope>
    <source>
        <strain evidence="4">CA040B</strain>
    </source>
</reference>
<dbReference type="Proteomes" id="UP000273405">
    <property type="component" value="Unassembled WGS sequence"/>
</dbReference>
<evidence type="ECO:0000313" key="3">
    <source>
        <dbReference type="EMBL" id="RKH46487.1"/>
    </source>
</evidence>
<dbReference type="OrthoDB" id="1750577at2"/>
<dbReference type="EMBL" id="RAWG01000022">
    <property type="protein sequence ID" value="RKH46487.1"/>
    <property type="molecule type" value="Genomic_DNA"/>
</dbReference>
<gene>
    <name evidence="3" type="ORF">D7X12_05340</name>
</gene>
<dbReference type="Pfam" id="PF03703">
    <property type="entry name" value="bPH_2"/>
    <property type="match status" value="1"/>
</dbReference>
<keyword evidence="1" id="KW-1133">Transmembrane helix</keyword>
<feature type="transmembrane region" description="Helical" evidence="1">
    <location>
        <begin position="21"/>
        <end position="43"/>
    </location>
</feature>
<sequence length="161" mass="17740">MTHPLPTLERLPRGALTLFRILALIRMGLYGALSFGVALALSFAGVEHWPFLVPCAVVLGLSVLTAWYPQRAHERWGWALREHDLVISHGVLLHQVVSIPAGRIQHVDVHQGPIERALGLARLQIFTASGRGADGEIPGLTRQTADALRERLVRREADDVV</sequence>
<keyword evidence="4" id="KW-1185">Reference proteome</keyword>
<keyword evidence="1" id="KW-0812">Transmembrane</keyword>
<feature type="domain" description="YdbS-like PH" evidence="2">
    <location>
        <begin position="75"/>
        <end position="152"/>
    </location>
</feature>
<dbReference type="InterPro" id="IPR005182">
    <property type="entry name" value="YdbS-like_PH"/>
</dbReference>